<dbReference type="AlphaFoldDB" id="X1PRS7"/>
<protein>
    <recommendedName>
        <fullName evidence="3">uroporphyrinogen-III synthase</fullName>
        <ecNumber evidence="3">4.2.1.75</ecNumber>
    </recommendedName>
    <alternativeName>
        <fullName evidence="7">Hydroxymethylbilane hydrolyase [cyclizing]</fullName>
    </alternativeName>
    <alternativeName>
        <fullName evidence="6">Uroporphyrinogen-III cosynthase</fullName>
    </alternativeName>
</protein>
<feature type="non-terminal residue" evidence="10">
    <location>
        <position position="222"/>
    </location>
</feature>
<dbReference type="InterPro" id="IPR003754">
    <property type="entry name" value="4pyrrol_synth_uPrphyn_synth"/>
</dbReference>
<dbReference type="InterPro" id="IPR036108">
    <property type="entry name" value="4pyrrol_syn_uPrphyn_synt_sf"/>
</dbReference>
<feature type="domain" description="Tetrapyrrole biosynthesis uroporphyrinogen III synthase" evidence="9">
    <location>
        <begin position="52"/>
        <end position="221"/>
    </location>
</feature>
<accession>X1PRS7</accession>
<dbReference type="CDD" id="cd06578">
    <property type="entry name" value="HemD"/>
    <property type="match status" value="1"/>
</dbReference>
<comment type="caution">
    <text evidence="10">The sequence shown here is derived from an EMBL/GenBank/DDBJ whole genome shotgun (WGS) entry which is preliminary data.</text>
</comment>
<dbReference type="GO" id="GO:0006780">
    <property type="term" value="P:uroporphyrinogen III biosynthetic process"/>
    <property type="evidence" value="ECO:0007669"/>
    <property type="project" value="InterPro"/>
</dbReference>
<sequence>MQVWRITASEICCSACIFFSINRNKEKLNWLTSKPLFGKSIVVTRDVDSNADFAARIISKGGNPIEFTTIKIKPLTQTNKFLKTLTKIAEYDWIIFTSANSVNIFFDVLQRLNKDARVFASAKIAAIGSETAAKLSKFAIIADFVPSAFTSKELGKQLINFANLQGRKVLLLRSQLASSEMSKLLENAAAKVDNVPVYTIATVKSKCSPLLEKIKEGKIDWR</sequence>
<evidence type="ECO:0000256" key="6">
    <source>
        <dbReference type="ARBA" id="ARBA00031702"/>
    </source>
</evidence>
<dbReference type="GO" id="GO:0004852">
    <property type="term" value="F:uroporphyrinogen-III synthase activity"/>
    <property type="evidence" value="ECO:0007669"/>
    <property type="project" value="UniProtKB-EC"/>
</dbReference>
<dbReference type="EC" id="4.2.1.75" evidence="3"/>
<evidence type="ECO:0000256" key="8">
    <source>
        <dbReference type="ARBA" id="ARBA00048617"/>
    </source>
</evidence>
<evidence type="ECO:0000256" key="5">
    <source>
        <dbReference type="ARBA" id="ARBA00023244"/>
    </source>
</evidence>
<gene>
    <name evidence="10" type="ORF">S06H3_43306</name>
</gene>
<dbReference type="PANTHER" id="PTHR38042:SF1">
    <property type="entry name" value="UROPORPHYRINOGEN-III SYNTHASE, CHLOROPLASTIC"/>
    <property type="match status" value="1"/>
</dbReference>
<dbReference type="Pfam" id="PF02602">
    <property type="entry name" value="HEM4"/>
    <property type="match status" value="1"/>
</dbReference>
<evidence type="ECO:0000256" key="3">
    <source>
        <dbReference type="ARBA" id="ARBA00013109"/>
    </source>
</evidence>
<evidence type="ECO:0000256" key="4">
    <source>
        <dbReference type="ARBA" id="ARBA00023239"/>
    </source>
</evidence>
<organism evidence="10">
    <name type="scientific">marine sediment metagenome</name>
    <dbReference type="NCBI Taxonomy" id="412755"/>
    <lineage>
        <taxon>unclassified sequences</taxon>
        <taxon>metagenomes</taxon>
        <taxon>ecological metagenomes</taxon>
    </lineage>
</organism>
<comment type="similarity">
    <text evidence="2">Belongs to the uroporphyrinogen-III synthase family.</text>
</comment>
<proteinExistence type="inferred from homology"/>
<keyword evidence="5" id="KW-0627">Porphyrin biosynthesis</keyword>
<evidence type="ECO:0000256" key="7">
    <source>
        <dbReference type="ARBA" id="ARBA00032649"/>
    </source>
</evidence>
<dbReference type="PANTHER" id="PTHR38042">
    <property type="entry name" value="UROPORPHYRINOGEN-III SYNTHASE, CHLOROPLASTIC"/>
    <property type="match status" value="1"/>
</dbReference>
<name>X1PRS7_9ZZZZ</name>
<evidence type="ECO:0000259" key="9">
    <source>
        <dbReference type="Pfam" id="PF02602"/>
    </source>
</evidence>
<dbReference type="Gene3D" id="3.40.50.10090">
    <property type="match status" value="2"/>
</dbReference>
<evidence type="ECO:0000256" key="2">
    <source>
        <dbReference type="ARBA" id="ARBA00008133"/>
    </source>
</evidence>
<dbReference type="SUPFAM" id="SSF69618">
    <property type="entry name" value="HemD-like"/>
    <property type="match status" value="1"/>
</dbReference>
<keyword evidence="4" id="KW-0456">Lyase</keyword>
<dbReference type="InterPro" id="IPR039793">
    <property type="entry name" value="UROS/Hem4"/>
</dbReference>
<comment type="pathway">
    <text evidence="1">Porphyrin-containing compound metabolism; protoporphyrin-IX biosynthesis; coproporphyrinogen-III from 5-aminolevulinate: step 3/4.</text>
</comment>
<evidence type="ECO:0000313" key="10">
    <source>
        <dbReference type="EMBL" id="GAI45216.1"/>
    </source>
</evidence>
<reference evidence="10" key="1">
    <citation type="journal article" date="2014" name="Front. Microbiol.">
        <title>High frequency of phylogenetically diverse reductive dehalogenase-homologous genes in deep subseafloor sedimentary metagenomes.</title>
        <authorList>
            <person name="Kawai M."/>
            <person name="Futagami T."/>
            <person name="Toyoda A."/>
            <person name="Takaki Y."/>
            <person name="Nishi S."/>
            <person name="Hori S."/>
            <person name="Arai W."/>
            <person name="Tsubouchi T."/>
            <person name="Morono Y."/>
            <person name="Uchiyama I."/>
            <person name="Ito T."/>
            <person name="Fujiyama A."/>
            <person name="Inagaki F."/>
            <person name="Takami H."/>
        </authorList>
    </citation>
    <scope>NUCLEOTIDE SEQUENCE</scope>
    <source>
        <strain evidence="10">Expedition CK06-06</strain>
    </source>
</reference>
<comment type="catalytic activity">
    <reaction evidence="8">
        <text>hydroxymethylbilane = uroporphyrinogen III + H2O</text>
        <dbReference type="Rhea" id="RHEA:18965"/>
        <dbReference type="ChEBI" id="CHEBI:15377"/>
        <dbReference type="ChEBI" id="CHEBI:57308"/>
        <dbReference type="ChEBI" id="CHEBI:57845"/>
        <dbReference type="EC" id="4.2.1.75"/>
    </reaction>
</comment>
<evidence type="ECO:0000256" key="1">
    <source>
        <dbReference type="ARBA" id="ARBA00004772"/>
    </source>
</evidence>
<dbReference type="EMBL" id="BARV01026852">
    <property type="protein sequence ID" value="GAI45216.1"/>
    <property type="molecule type" value="Genomic_DNA"/>
</dbReference>